<comment type="caution">
    <text evidence="2">The sequence shown here is derived from an EMBL/GenBank/DDBJ whole genome shotgun (WGS) entry which is preliminary data.</text>
</comment>
<organism evidence="2 3">
    <name type="scientific">Rhizodiscina lignyota</name>
    <dbReference type="NCBI Taxonomy" id="1504668"/>
    <lineage>
        <taxon>Eukaryota</taxon>
        <taxon>Fungi</taxon>
        <taxon>Dikarya</taxon>
        <taxon>Ascomycota</taxon>
        <taxon>Pezizomycotina</taxon>
        <taxon>Dothideomycetes</taxon>
        <taxon>Pleosporomycetidae</taxon>
        <taxon>Aulographales</taxon>
        <taxon>Rhizodiscinaceae</taxon>
        <taxon>Rhizodiscina</taxon>
    </lineage>
</organism>
<name>A0A9P4M2W3_9PEZI</name>
<dbReference type="PANTHER" id="PTHR14187">
    <property type="entry name" value="ALPHA KINASE/ELONGATION FACTOR 2 KINASE"/>
    <property type="match status" value="1"/>
</dbReference>
<dbReference type="CDD" id="cd10170">
    <property type="entry name" value="ASKHA_NBD_HSP70"/>
    <property type="match status" value="1"/>
</dbReference>
<dbReference type="InterPro" id="IPR043129">
    <property type="entry name" value="ATPase_NBD"/>
</dbReference>
<dbReference type="PANTHER" id="PTHR14187:SF82">
    <property type="entry name" value="FAMILY CHAPERONE, PUTATIVE (AFU_ORTHOLOGUE AFUA_7G08575)-RELATED"/>
    <property type="match status" value="1"/>
</dbReference>
<accession>A0A9P4M2W3</accession>
<dbReference type="SUPFAM" id="SSF53067">
    <property type="entry name" value="Actin-like ATPase domain"/>
    <property type="match status" value="2"/>
</dbReference>
<reference evidence="2" key="1">
    <citation type="journal article" date="2020" name="Stud. Mycol.">
        <title>101 Dothideomycetes genomes: a test case for predicting lifestyles and emergence of pathogens.</title>
        <authorList>
            <person name="Haridas S."/>
            <person name="Albert R."/>
            <person name="Binder M."/>
            <person name="Bloem J."/>
            <person name="Labutti K."/>
            <person name="Salamov A."/>
            <person name="Andreopoulos B."/>
            <person name="Baker S."/>
            <person name="Barry K."/>
            <person name="Bills G."/>
            <person name="Bluhm B."/>
            <person name="Cannon C."/>
            <person name="Castanera R."/>
            <person name="Culley D."/>
            <person name="Daum C."/>
            <person name="Ezra D."/>
            <person name="Gonzalez J."/>
            <person name="Henrissat B."/>
            <person name="Kuo A."/>
            <person name="Liang C."/>
            <person name="Lipzen A."/>
            <person name="Lutzoni F."/>
            <person name="Magnuson J."/>
            <person name="Mondo S."/>
            <person name="Nolan M."/>
            <person name="Ohm R."/>
            <person name="Pangilinan J."/>
            <person name="Park H.-J."/>
            <person name="Ramirez L."/>
            <person name="Alfaro M."/>
            <person name="Sun H."/>
            <person name="Tritt A."/>
            <person name="Yoshinaga Y."/>
            <person name="Zwiers L.-H."/>
            <person name="Turgeon B."/>
            <person name="Goodwin S."/>
            <person name="Spatafora J."/>
            <person name="Crous P."/>
            <person name="Grigoriev I."/>
        </authorList>
    </citation>
    <scope>NUCLEOTIDE SEQUENCE</scope>
    <source>
        <strain evidence="2">CBS 133067</strain>
    </source>
</reference>
<evidence type="ECO:0000313" key="2">
    <source>
        <dbReference type="EMBL" id="KAF2095053.1"/>
    </source>
</evidence>
<evidence type="ECO:0000313" key="3">
    <source>
        <dbReference type="Proteomes" id="UP000799772"/>
    </source>
</evidence>
<keyword evidence="3" id="KW-1185">Reference proteome</keyword>
<dbReference type="Gene3D" id="3.90.640.10">
    <property type="entry name" value="Actin, Chain A, domain 4"/>
    <property type="match status" value="1"/>
</dbReference>
<evidence type="ECO:0000256" key="1">
    <source>
        <dbReference type="SAM" id="MobiDB-lite"/>
    </source>
</evidence>
<gene>
    <name evidence="2" type="ORF">NA57DRAFT_45253</name>
</gene>
<dbReference type="OrthoDB" id="2963168at2759"/>
<dbReference type="Proteomes" id="UP000799772">
    <property type="component" value="Unassembled WGS sequence"/>
</dbReference>
<dbReference type="EMBL" id="ML978132">
    <property type="protein sequence ID" value="KAF2095053.1"/>
    <property type="molecule type" value="Genomic_DNA"/>
</dbReference>
<proteinExistence type="predicted"/>
<sequence length="587" mass="65864">MANVGASTRLVFAVDYGTTFTDTYDPSRQINFCTDYDIRFAHGQVRDGDTGLDFRQIRAITSWPGNQGTYSGEKVPSEISYESAPDAAKQWGANIYPGSLTVAFTKLEFEPQDRVEELKSILSALKGMMNLKFAELRKAPGGFPKYPARTAVEIATNFLMKIREYVTDELDRDNSRNETVRQTVPIDLVVTIPAEWSAPARNRTFQAVTQAGFDQMNFPTLHQIIFVSEPEAAALYTLTEVHRQGHLRIREGDSFILCDAGGGTADVISYRITSVTPEFRMAQIGWAGSSRCGASFIDREFRKWLQRKLGEDIYSKLAQESPEQDLSAHKVMGPDLRRVMSEFEPIKRAFGDPSAAKENYIELPNSLGIDDNQENDIMNGEIRITAETMREIFEPCVEGVVDLISAQITQVERARSKTRCIFLSGGFANSDHLLNEVRRFARERDRIEVYRGPNPQAAVLFGAVAKGMGYGSGGKITAFACPRHFGIVLSHTFASWQHSETDVYADRFDGMRRAESQMTWLVRKGDGIFSDRPIEQSVDIGRKFGSKDERKFRATLVACDEDTPPETFSKVPSRKYPLNGEGWRSDC</sequence>
<protein>
    <submittedName>
        <fullName evidence="2">Actin-like ATPase domain-containing protein</fullName>
    </submittedName>
</protein>
<feature type="region of interest" description="Disordered" evidence="1">
    <location>
        <begin position="563"/>
        <end position="587"/>
    </location>
</feature>
<dbReference type="Gene3D" id="3.30.420.40">
    <property type="match status" value="2"/>
</dbReference>
<dbReference type="AlphaFoldDB" id="A0A9P4M2W3"/>